<gene>
    <name evidence="2" type="ORF">SSLN_LOCUS2709</name>
</gene>
<dbReference type="AlphaFoldDB" id="A0A183SER1"/>
<accession>A0A183SER1</accession>
<dbReference type="OrthoDB" id="410381at2759"/>
<protein>
    <submittedName>
        <fullName evidence="4">Secreted protein</fullName>
    </submittedName>
</protein>
<evidence type="ECO:0000313" key="3">
    <source>
        <dbReference type="Proteomes" id="UP000275846"/>
    </source>
</evidence>
<keyword evidence="3" id="KW-1185">Reference proteome</keyword>
<keyword evidence="1" id="KW-0732">Signal</keyword>
<reference evidence="2 3" key="2">
    <citation type="submission" date="2018-11" db="EMBL/GenBank/DDBJ databases">
        <authorList>
            <consortium name="Pathogen Informatics"/>
        </authorList>
    </citation>
    <scope>NUCLEOTIDE SEQUENCE [LARGE SCALE GENOMIC DNA]</scope>
    <source>
        <strain evidence="2 3">NST_G2</strain>
    </source>
</reference>
<evidence type="ECO:0000256" key="1">
    <source>
        <dbReference type="SAM" id="SignalP"/>
    </source>
</evidence>
<evidence type="ECO:0000313" key="4">
    <source>
        <dbReference type="WBParaSite" id="SSLN_0000279601-mRNA-1"/>
    </source>
</evidence>
<feature type="signal peptide" evidence="1">
    <location>
        <begin position="1"/>
        <end position="24"/>
    </location>
</feature>
<feature type="chain" id="PRO_5043141125" evidence="1">
    <location>
        <begin position="25"/>
        <end position="106"/>
    </location>
</feature>
<reference evidence="4" key="1">
    <citation type="submission" date="2016-06" db="UniProtKB">
        <authorList>
            <consortium name="WormBaseParasite"/>
        </authorList>
    </citation>
    <scope>IDENTIFICATION</scope>
</reference>
<dbReference type="EMBL" id="UYSU01032317">
    <property type="protein sequence ID" value="VDL89094.1"/>
    <property type="molecule type" value="Genomic_DNA"/>
</dbReference>
<dbReference type="Proteomes" id="UP000275846">
    <property type="component" value="Unassembled WGS sequence"/>
</dbReference>
<sequence length="106" mass="12316">MDRRTDTNKAAFFVFFCLAQQLLREMQDACMVRKAEKIQGYADRNEMKNSFKAIKPTSAKETHQFRFWISFLPYQRPSGPGKNFPVGKHWDPIQAQRQFISSVAPG</sequence>
<dbReference type="WBParaSite" id="SSLN_0000279601-mRNA-1">
    <property type="protein sequence ID" value="SSLN_0000279601-mRNA-1"/>
    <property type="gene ID" value="SSLN_0000279601"/>
</dbReference>
<proteinExistence type="predicted"/>
<organism evidence="4">
    <name type="scientific">Schistocephalus solidus</name>
    <name type="common">Tapeworm</name>
    <dbReference type="NCBI Taxonomy" id="70667"/>
    <lineage>
        <taxon>Eukaryota</taxon>
        <taxon>Metazoa</taxon>
        <taxon>Spiralia</taxon>
        <taxon>Lophotrochozoa</taxon>
        <taxon>Platyhelminthes</taxon>
        <taxon>Cestoda</taxon>
        <taxon>Eucestoda</taxon>
        <taxon>Diphyllobothriidea</taxon>
        <taxon>Diphyllobothriidae</taxon>
        <taxon>Schistocephalus</taxon>
    </lineage>
</organism>
<name>A0A183SER1_SCHSO</name>
<evidence type="ECO:0000313" key="2">
    <source>
        <dbReference type="EMBL" id="VDL89094.1"/>
    </source>
</evidence>